<keyword evidence="5" id="KW-1185">Reference proteome</keyword>
<accession>A0A2S0NCL0</accession>
<gene>
    <name evidence="4" type="ORF">C6569_12930</name>
</gene>
<dbReference type="InterPro" id="IPR057326">
    <property type="entry name" value="KR_dom"/>
</dbReference>
<dbReference type="OrthoDB" id="9779041at2"/>
<dbReference type="Gene3D" id="3.40.50.720">
    <property type="entry name" value="NAD(P)-binding Rossmann-like Domain"/>
    <property type="match status" value="1"/>
</dbReference>
<dbReference type="PANTHER" id="PTHR42760:SF133">
    <property type="entry name" value="3-OXOACYL-[ACYL-CARRIER-PROTEIN] REDUCTASE"/>
    <property type="match status" value="1"/>
</dbReference>
<comment type="similarity">
    <text evidence="1">Belongs to the short-chain dehydrogenases/reductases (SDR) family.</text>
</comment>
<dbReference type="InterPro" id="IPR036291">
    <property type="entry name" value="NAD(P)-bd_dom_sf"/>
</dbReference>
<evidence type="ECO:0000313" key="4">
    <source>
        <dbReference type="EMBL" id="AVO45898.1"/>
    </source>
</evidence>
<evidence type="ECO:0000259" key="3">
    <source>
        <dbReference type="SMART" id="SM00822"/>
    </source>
</evidence>
<dbReference type="PANTHER" id="PTHR42760">
    <property type="entry name" value="SHORT-CHAIN DEHYDROGENASES/REDUCTASES FAMILY MEMBER"/>
    <property type="match status" value="1"/>
</dbReference>
<dbReference type="PRINTS" id="PR00081">
    <property type="entry name" value="GDHRDH"/>
</dbReference>
<dbReference type="AlphaFoldDB" id="A0A2S0NCL0"/>
<dbReference type="SMART" id="SM00822">
    <property type="entry name" value="PKS_KR"/>
    <property type="match status" value="1"/>
</dbReference>
<dbReference type="PRINTS" id="PR00080">
    <property type="entry name" value="SDRFAMILY"/>
</dbReference>
<sequence>MRRTLLVTGASRGLGRAIAERALAAGYDVIGIARTEVEAPFPIHACDVADAAAVKAVAASLPRETPLWGVVNAAGIASMNLALMTPPATVQKVIATNLMGAIHVSQAFAPALVRAKAGRIIHFSTIAVPLGLAGEAVYVASKAGVEGFSRTFAREVAGFGVTVNCIAPGPIDTDLIAKVPAEAIDRIVRRQVVQRKGTPDDVWNIAAFLLSDAAAMISGQVLSVGGA</sequence>
<dbReference type="Pfam" id="PF13561">
    <property type="entry name" value="adh_short_C2"/>
    <property type="match status" value="1"/>
</dbReference>
<evidence type="ECO:0000313" key="5">
    <source>
        <dbReference type="Proteomes" id="UP000237889"/>
    </source>
</evidence>
<name>A0A2S0NCL0_9HYPH</name>
<organism evidence="4 5">
    <name type="scientific">Phreatobacter cathodiphilus</name>
    <dbReference type="NCBI Taxonomy" id="1868589"/>
    <lineage>
        <taxon>Bacteria</taxon>
        <taxon>Pseudomonadati</taxon>
        <taxon>Pseudomonadota</taxon>
        <taxon>Alphaproteobacteria</taxon>
        <taxon>Hyphomicrobiales</taxon>
        <taxon>Phreatobacteraceae</taxon>
        <taxon>Phreatobacter</taxon>
    </lineage>
</organism>
<dbReference type="KEGG" id="phr:C6569_12930"/>
<dbReference type="RefSeq" id="WP_106749239.1">
    <property type="nucleotide sequence ID" value="NZ_CP027668.1"/>
</dbReference>
<dbReference type="GO" id="GO:0016616">
    <property type="term" value="F:oxidoreductase activity, acting on the CH-OH group of donors, NAD or NADP as acceptor"/>
    <property type="evidence" value="ECO:0007669"/>
    <property type="project" value="UniProtKB-ARBA"/>
</dbReference>
<dbReference type="SUPFAM" id="SSF51735">
    <property type="entry name" value="NAD(P)-binding Rossmann-fold domains"/>
    <property type="match status" value="1"/>
</dbReference>
<proteinExistence type="inferred from homology"/>
<feature type="domain" description="Ketoreductase" evidence="3">
    <location>
        <begin position="3"/>
        <end position="169"/>
    </location>
</feature>
<protein>
    <submittedName>
        <fullName evidence="4">3-oxoacyl-ACP reductase</fullName>
    </submittedName>
</protein>
<evidence type="ECO:0000256" key="2">
    <source>
        <dbReference type="ARBA" id="ARBA00023002"/>
    </source>
</evidence>
<dbReference type="EMBL" id="CP027668">
    <property type="protein sequence ID" value="AVO45898.1"/>
    <property type="molecule type" value="Genomic_DNA"/>
</dbReference>
<evidence type="ECO:0000256" key="1">
    <source>
        <dbReference type="ARBA" id="ARBA00006484"/>
    </source>
</evidence>
<reference evidence="4 5" key="1">
    <citation type="submission" date="2018-03" db="EMBL/GenBank/DDBJ databases">
        <title>Genome sequencing of Phreatobacter sp.</title>
        <authorList>
            <person name="Kim S.-J."/>
            <person name="Heo J."/>
            <person name="Kwon S.-W."/>
        </authorList>
    </citation>
    <scope>NUCLEOTIDE SEQUENCE [LARGE SCALE GENOMIC DNA]</scope>
    <source>
        <strain evidence="4 5">S-12</strain>
    </source>
</reference>
<dbReference type="Proteomes" id="UP000237889">
    <property type="component" value="Chromosome"/>
</dbReference>
<keyword evidence="2" id="KW-0560">Oxidoreductase</keyword>
<dbReference type="InterPro" id="IPR002347">
    <property type="entry name" value="SDR_fam"/>
</dbReference>